<dbReference type="GO" id="GO:0050660">
    <property type="term" value="F:flavin adenine dinucleotide binding"/>
    <property type="evidence" value="ECO:0007669"/>
    <property type="project" value="TreeGrafter"/>
</dbReference>
<dbReference type="GO" id="GO:0046872">
    <property type="term" value="F:metal ion binding"/>
    <property type="evidence" value="ECO:0007669"/>
    <property type="project" value="UniProtKB-KW"/>
</dbReference>
<evidence type="ECO:0000256" key="5">
    <source>
        <dbReference type="ARBA" id="ARBA00022827"/>
    </source>
</evidence>
<organism evidence="12 13">
    <name type="scientific">Pseudomonas lactis</name>
    <dbReference type="NCBI Taxonomy" id="1615674"/>
    <lineage>
        <taxon>Bacteria</taxon>
        <taxon>Pseudomonadati</taxon>
        <taxon>Pseudomonadota</taxon>
        <taxon>Gammaproteobacteria</taxon>
        <taxon>Pseudomonadales</taxon>
        <taxon>Pseudomonadaceae</taxon>
        <taxon>Pseudomonas</taxon>
    </lineage>
</organism>
<keyword evidence="8" id="KW-0411">Iron-sulfur</keyword>
<dbReference type="Gene3D" id="3.10.20.30">
    <property type="match status" value="1"/>
</dbReference>
<keyword evidence="2" id="KW-0285">Flavoprotein</keyword>
<keyword evidence="4" id="KW-0479">Metal-binding</keyword>
<dbReference type="PANTHER" id="PTHR47354">
    <property type="entry name" value="NADH OXIDOREDUCTASE HCR"/>
    <property type="match status" value="1"/>
</dbReference>
<evidence type="ECO:0000256" key="9">
    <source>
        <dbReference type="ARBA" id="ARBA00034078"/>
    </source>
</evidence>
<name>A0A7Y1LLH8_9PSED</name>
<dbReference type="InterPro" id="IPR036010">
    <property type="entry name" value="2Fe-2S_ferredoxin-like_sf"/>
</dbReference>
<comment type="cofactor">
    <cofactor evidence="1">
        <name>FAD</name>
        <dbReference type="ChEBI" id="CHEBI:57692"/>
    </cofactor>
</comment>
<evidence type="ECO:0000256" key="6">
    <source>
        <dbReference type="ARBA" id="ARBA00023002"/>
    </source>
</evidence>
<dbReference type="EMBL" id="JAAQYK010000013">
    <property type="protein sequence ID" value="NNA48179.1"/>
    <property type="molecule type" value="Genomic_DNA"/>
</dbReference>
<dbReference type="SUPFAM" id="SSF63380">
    <property type="entry name" value="Riboflavin synthase domain-like"/>
    <property type="match status" value="1"/>
</dbReference>
<gene>
    <name evidence="12" type="ORF">HBO18_29090</name>
</gene>
<dbReference type="Proteomes" id="UP000583279">
    <property type="component" value="Unassembled WGS sequence"/>
</dbReference>
<evidence type="ECO:0000256" key="1">
    <source>
        <dbReference type="ARBA" id="ARBA00001974"/>
    </source>
</evidence>
<dbReference type="InterPro" id="IPR017927">
    <property type="entry name" value="FAD-bd_FR_type"/>
</dbReference>
<evidence type="ECO:0000256" key="2">
    <source>
        <dbReference type="ARBA" id="ARBA00022630"/>
    </source>
</evidence>
<comment type="cofactor">
    <cofactor evidence="9">
        <name>[2Fe-2S] cluster</name>
        <dbReference type="ChEBI" id="CHEBI:190135"/>
    </cofactor>
</comment>
<evidence type="ECO:0000259" key="10">
    <source>
        <dbReference type="PROSITE" id="PS51085"/>
    </source>
</evidence>
<evidence type="ECO:0000256" key="7">
    <source>
        <dbReference type="ARBA" id="ARBA00023004"/>
    </source>
</evidence>
<dbReference type="AlphaFoldDB" id="A0A7Y1LLH8"/>
<dbReference type="Pfam" id="PF00175">
    <property type="entry name" value="NAD_binding_1"/>
    <property type="match status" value="1"/>
</dbReference>
<keyword evidence="3" id="KW-0001">2Fe-2S</keyword>
<sequence length="335" mass="37164">MNILEFEVVNKIKETDDSFSFVLKPINNTRPGYKSGQYLPIKIHHKSGVLFRSYSLSSSPAANEDFKITVKREQGGKGSNWLCDNINVGDSLETLYPAGNFYPQHWNTNTVLFAGGSGITPIISIIKTMLIKYNNKIKLFYASSLRRSVIFKKELKALALQYPERLKVEFWLSDEQGTPTPSEFERYIDSDPHIQYLMCGPTPFMDSAEKLLIDSGIASDLITKESFTGSASSECDTVESSAEKDVTVNFMLNGIKNSVMCSEDDFILNEIIKAGINVPSSCCAGNCGSCMCLLVSGDVILESNTVLDASDEEDGWILACRSKPRSKNIEISFDQ</sequence>
<dbReference type="InterPro" id="IPR001041">
    <property type="entry name" value="2Fe-2S_ferredoxin-type"/>
</dbReference>
<dbReference type="PROSITE" id="PS51384">
    <property type="entry name" value="FAD_FR"/>
    <property type="match status" value="1"/>
</dbReference>
<proteinExistence type="predicted"/>
<evidence type="ECO:0000313" key="13">
    <source>
        <dbReference type="Proteomes" id="UP000583279"/>
    </source>
</evidence>
<dbReference type="PROSITE" id="PS51085">
    <property type="entry name" value="2FE2S_FER_2"/>
    <property type="match status" value="1"/>
</dbReference>
<reference evidence="12 13" key="1">
    <citation type="journal article" date="2020" name="Front. Microbiol.">
        <title>Genetic Organization of the aprX-lipA2 Operon Affects the Proteolytic Potential of Pseudomonas Species in Milk.</title>
        <authorList>
            <person name="Maier C."/>
            <person name="Huptas C."/>
            <person name="von Neubeck M."/>
            <person name="Scherer S."/>
            <person name="Wenning M."/>
            <person name="Lucking G."/>
        </authorList>
    </citation>
    <scope>NUCLEOTIDE SEQUENCE [LARGE SCALE GENOMIC DNA]</scope>
    <source>
        <strain evidence="12 13">WS 4997</strain>
    </source>
</reference>
<dbReference type="Pfam" id="PF00970">
    <property type="entry name" value="FAD_binding_6"/>
    <property type="match status" value="1"/>
</dbReference>
<dbReference type="GO" id="GO:0051537">
    <property type="term" value="F:2 iron, 2 sulfur cluster binding"/>
    <property type="evidence" value="ECO:0007669"/>
    <property type="project" value="UniProtKB-KW"/>
</dbReference>
<comment type="caution">
    <text evidence="12">The sequence shown here is derived from an EMBL/GenBank/DDBJ whole genome shotgun (WGS) entry which is preliminary data.</text>
</comment>
<evidence type="ECO:0000256" key="4">
    <source>
        <dbReference type="ARBA" id="ARBA00022723"/>
    </source>
</evidence>
<dbReference type="CDD" id="cd00207">
    <property type="entry name" value="fer2"/>
    <property type="match status" value="1"/>
</dbReference>
<dbReference type="PANTHER" id="PTHR47354:SF8">
    <property type="entry name" value="1,2-PHENYLACETYL-COA EPOXIDASE, SUBUNIT E"/>
    <property type="match status" value="1"/>
</dbReference>
<dbReference type="InterPro" id="IPR050415">
    <property type="entry name" value="MRET"/>
</dbReference>
<dbReference type="PRINTS" id="PR00409">
    <property type="entry name" value="PHDIOXRDTASE"/>
</dbReference>
<dbReference type="InterPro" id="IPR039261">
    <property type="entry name" value="FNR_nucleotide-bd"/>
</dbReference>
<protein>
    <submittedName>
        <fullName evidence="12">Ferredoxin--NADP reductase</fullName>
    </submittedName>
</protein>
<dbReference type="SUPFAM" id="SSF52343">
    <property type="entry name" value="Ferredoxin reductase-like, C-terminal NADP-linked domain"/>
    <property type="match status" value="1"/>
</dbReference>
<dbReference type="Pfam" id="PF00111">
    <property type="entry name" value="Fer2"/>
    <property type="match status" value="1"/>
</dbReference>
<dbReference type="InterPro" id="IPR001433">
    <property type="entry name" value="OxRdtase_FAD/NAD-bd"/>
</dbReference>
<evidence type="ECO:0000259" key="11">
    <source>
        <dbReference type="PROSITE" id="PS51384"/>
    </source>
</evidence>
<dbReference type="InterPro" id="IPR017938">
    <property type="entry name" value="Riboflavin_synthase-like_b-brl"/>
</dbReference>
<evidence type="ECO:0000313" key="12">
    <source>
        <dbReference type="EMBL" id="NNA48179.1"/>
    </source>
</evidence>
<dbReference type="InterPro" id="IPR001709">
    <property type="entry name" value="Flavoprot_Pyr_Nucl_cyt_Rdtase"/>
</dbReference>
<dbReference type="PRINTS" id="PR00371">
    <property type="entry name" value="FPNCR"/>
</dbReference>
<keyword evidence="5" id="KW-0274">FAD</keyword>
<dbReference type="InterPro" id="IPR012675">
    <property type="entry name" value="Beta-grasp_dom_sf"/>
</dbReference>
<dbReference type="Gene3D" id="2.40.30.10">
    <property type="entry name" value="Translation factors"/>
    <property type="match status" value="1"/>
</dbReference>
<dbReference type="SUPFAM" id="SSF54292">
    <property type="entry name" value="2Fe-2S ferredoxin-like"/>
    <property type="match status" value="1"/>
</dbReference>
<dbReference type="GO" id="GO:0016491">
    <property type="term" value="F:oxidoreductase activity"/>
    <property type="evidence" value="ECO:0007669"/>
    <property type="project" value="UniProtKB-KW"/>
</dbReference>
<feature type="domain" description="2Fe-2S ferredoxin-type" evidence="10">
    <location>
        <begin position="246"/>
        <end position="335"/>
    </location>
</feature>
<evidence type="ECO:0000256" key="8">
    <source>
        <dbReference type="ARBA" id="ARBA00023014"/>
    </source>
</evidence>
<dbReference type="Gene3D" id="3.40.50.80">
    <property type="entry name" value="Nucleotide-binding domain of ferredoxin-NADP reductase (FNR) module"/>
    <property type="match status" value="1"/>
</dbReference>
<dbReference type="CDD" id="cd06214">
    <property type="entry name" value="PA_degradation_oxidoreductase_like"/>
    <property type="match status" value="1"/>
</dbReference>
<accession>A0A7Y1LLH8</accession>
<keyword evidence="7" id="KW-0408">Iron</keyword>
<evidence type="ECO:0000256" key="3">
    <source>
        <dbReference type="ARBA" id="ARBA00022714"/>
    </source>
</evidence>
<keyword evidence="6" id="KW-0560">Oxidoreductase</keyword>
<feature type="domain" description="FAD-binding FR-type" evidence="11">
    <location>
        <begin position="1"/>
        <end position="104"/>
    </location>
</feature>
<dbReference type="InterPro" id="IPR008333">
    <property type="entry name" value="Cbr1-like_FAD-bd_dom"/>
</dbReference>
<dbReference type="RefSeq" id="WP_169856992.1">
    <property type="nucleotide sequence ID" value="NZ_JAAQYK010000013.1"/>
</dbReference>